<dbReference type="AlphaFoldDB" id="E9T057"/>
<proteinExistence type="predicted"/>
<sequence length="239" mass="24651">MAIEFVGATNASTVGINVVAALPAGVQSGDVLVMVIRSWLSVRTSGPVYGVTDEGWTLRLINADRGSNNHLYVFTGIADRADPYTPVVYFGANGNHHVNLLAFRGVDQVNPVNAVAQAYSASGANNITPSVITTVPDCMIVRAVAAGFSLSNGSCTWVNTVDELTDTRSSAGYSYISTAASMSGPSPGPVGTATATYSTAGYGIMATIALAPRPTSRLHIGSTPVPLMLGSTELEILGP</sequence>
<comment type="caution">
    <text evidence="1">The sequence shown here is derived from an EMBL/GenBank/DDBJ whole genome shotgun (WGS) entry which is preliminary data.</text>
</comment>
<protein>
    <submittedName>
        <fullName evidence="1">Uncharacterized protein</fullName>
    </submittedName>
</protein>
<dbReference type="EMBL" id="ADNW02000008">
    <property type="protein sequence ID" value="EGD24640.1"/>
    <property type="molecule type" value="Genomic_DNA"/>
</dbReference>
<organism evidence="1 2">
    <name type="scientific">Prescottella equi ATCC 33707</name>
    <dbReference type="NCBI Taxonomy" id="525370"/>
    <lineage>
        <taxon>Bacteria</taxon>
        <taxon>Bacillati</taxon>
        <taxon>Actinomycetota</taxon>
        <taxon>Actinomycetes</taxon>
        <taxon>Mycobacteriales</taxon>
        <taxon>Nocardiaceae</taxon>
        <taxon>Prescottella</taxon>
    </lineage>
</organism>
<evidence type="ECO:0000313" key="1">
    <source>
        <dbReference type="EMBL" id="EGD24640.1"/>
    </source>
</evidence>
<keyword evidence="2" id="KW-1185">Reference proteome</keyword>
<gene>
    <name evidence="1" type="ORF">HMPREF0724_11758</name>
</gene>
<dbReference type="Proteomes" id="UP000004245">
    <property type="component" value="Unassembled WGS sequence"/>
</dbReference>
<name>E9T057_RHOHA</name>
<evidence type="ECO:0000313" key="2">
    <source>
        <dbReference type="Proteomes" id="UP000004245"/>
    </source>
</evidence>
<accession>E9T057</accession>
<reference evidence="1" key="1">
    <citation type="submission" date="2011-01" db="EMBL/GenBank/DDBJ databases">
        <authorList>
            <person name="Muzny D."/>
            <person name="Qin X."/>
            <person name="Buhay C."/>
            <person name="Dugan-Rocha S."/>
            <person name="Ding Y."/>
            <person name="Chen G."/>
            <person name="Hawes A."/>
            <person name="Holder M."/>
            <person name="Jhangiani S."/>
            <person name="Johnson A."/>
            <person name="Khan Z."/>
            <person name="Li Z."/>
            <person name="Liu W."/>
            <person name="Liu X."/>
            <person name="Perez L."/>
            <person name="Shen H."/>
            <person name="Wang Q."/>
            <person name="Watt J."/>
            <person name="Xi L."/>
            <person name="Xin Y."/>
            <person name="Zhou J."/>
            <person name="Deng J."/>
            <person name="Jiang H."/>
            <person name="Liu Y."/>
            <person name="Qu J."/>
            <person name="Song X.-Z."/>
            <person name="Zhang L."/>
            <person name="Villasana D."/>
            <person name="Johnson A."/>
            <person name="Liu J."/>
            <person name="Liyanage D."/>
            <person name="Lorensuhewa L."/>
            <person name="Robinson T."/>
            <person name="Song A."/>
            <person name="Song B.-B."/>
            <person name="Dinh H."/>
            <person name="Thornton R."/>
            <person name="Coyle M."/>
            <person name="Francisco L."/>
            <person name="Jackson L."/>
            <person name="Javaid M."/>
            <person name="Korchina V."/>
            <person name="Kovar C."/>
            <person name="Mata R."/>
            <person name="Mathew T."/>
            <person name="Ngo R."/>
            <person name="Nguyen L."/>
            <person name="Nguyen N."/>
            <person name="Okwuonu G."/>
            <person name="Ongeri F."/>
            <person name="Pham C."/>
            <person name="Simmons D."/>
            <person name="Wilczek-Boney K."/>
            <person name="Hale W."/>
            <person name="Jakkamsetti A."/>
            <person name="Pham P."/>
            <person name="Ruth R."/>
            <person name="San Lucas F."/>
            <person name="Warren J."/>
            <person name="Zhang J."/>
            <person name="Zhao Z."/>
            <person name="Zhou C."/>
            <person name="Zhu D."/>
            <person name="Lee S."/>
            <person name="Bess C."/>
            <person name="Blankenburg K."/>
            <person name="Forbes L."/>
            <person name="Fu Q."/>
            <person name="Gubbala S."/>
            <person name="Hirani K."/>
            <person name="Jayaseelan J.C."/>
            <person name="Lara F."/>
            <person name="Munidasa M."/>
            <person name="Palculict T."/>
            <person name="Patil S."/>
            <person name="Pu L.-L."/>
            <person name="Saada N."/>
            <person name="Tang L."/>
            <person name="Weissenberger G."/>
            <person name="Zhu Y."/>
            <person name="Hemphill L."/>
            <person name="Shang Y."/>
            <person name="Youmans B."/>
            <person name="Ayvaz T."/>
            <person name="Ross M."/>
            <person name="Santibanez J."/>
            <person name="Aqrawi P."/>
            <person name="Gross S."/>
            <person name="Joshi V."/>
            <person name="Fowler G."/>
            <person name="Nazareth L."/>
            <person name="Reid J."/>
            <person name="Worley K."/>
            <person name="Petrosino J."/>
            <person name="Highlander S."/>
            <person name="Gibbs R."/>
        </authorList>
    </citation>
    <scope>NUCLEOTIDE SEQUENCE [LARGE SCALE GENOMIC DNA]</scope>
    <source>
        <strain evidence="1">ATCC 33707</strain>
    </source>
</reference>
<dbReference type="HOGENOM" id="CLU_1160351_0_0_11"/>